<evidence type="ECO:0000256" key="1">
    <source>
        <dbReference type="SAM" id="Coils"/>
    </source>
</evidence>
<dbReference type="PROSITE" id="PS50004">
    <property type="entry name" value="C2"/>
    <property type="match status" value="1"/>
</dbReference>
<dbReference type="SUPFAM" id="SSF52075">
    <property type="entry name" value="Outer arm dynein light chain 1"/>
    <property type="match status" value="1"/>
</dbReference>
<dbReference type="PANTHER" id="PTHR46759">
    <property type="entry name" value="LEUCINE-RICH REPEAT-CONTAINING PROTEIN 72"/>
    <property type="match status" value="1"/>
</dbReference>
<dbReference type="InterPro" id="IPR032675">
    <property type="entry name" value="LRR_dom_sf"/>
</dbReference>
<dbReference type="SUPFAM" id="SSF49562">
    <property type="entry name" value="C2 domain (Calcium/lipid-binding domain, CaLB)"/>
    <property type="match status" value="1"/>
</dbReference>
<accession>A0A024TYT8</accession>
<protein>
    <recommendedName>
        <fullName evidence="3">C2 domain-containing protein</fullName>
    </recommendedName>
</protein>
<name>A0A024TYT8_9STRA</name>
<reference evidence="4" key="1">
    <citation type="submission" date="2013-12" db="EMBL/GenBank/DDBJ databases">
        <title>The Genome Sequence of Aphanomyces invadans NJM9701.</title>
        <authorList>
            <consortium name="The Broad Institute Genomics Platform"/>
            <person name="Russ C."/>
            <person name="Tyler B."/>
            <person name="van West P."/>
            <person name="Dieguez-Uribeondo J."/>
            <person name="Young S.K."/>
            <person name="Zeng Q."/>
            <person name="Gargeya S."/>
            <person name="Fitzgerald M."/>
            <person name="Abouelleil A."/>
            <person name="Alvarado L."/>
            <person name="Chapman S.B."/>
            <person name="Gainer-Dewar J."/>
            <person name="Goldberg J."/>
            <person name="Griggs A."/>
            <person name="Gujja S."/>
            <person name="Hansen M."/>
            <person name="Howarth C."/>
            <person name="Imamovic A."/>
            <person name="Ireland A."/>
            <person name="Larimer J."/>
            <person name="McCowan C."/>
            <person name="Murphy C."/>
            <person name="Pearson M."/>
            <person name="Poon T.W."/>
            <person name="Priest M."/>
            <person name="Roberts A."/>
            <person name="Saif S."/>
            <person name="Shea T."/>
            <person name="Sykes S."/>
            <person name="Wortman J."/>
            <person name="Nusbaum C."/>
            <person name="Birren B."/>
        </authorList>
    </citation>
    <scope>NUCLEOTIDE SEQUENCE [LARGE SCALE GENOMIC DNA]</scope>
    <source>
        <strain evidence="4">NJM9701</strain>
    </source>
</reference>
<dbReference type="CDD" id="cd00030">
    <property type="entry name" value="C2"/>
    <property type="match status" value="1"/>
</dbReference>
<dbReference type="Gene3D" id="2.60.40.150">
    <property type="entry name" value="C2 domain"/>
    <property type="match status" value="1"/>
</dbReference>
<feature type="coiled-coil region" evidence="1">
    <location>
        <begin position="482"/>
        <end position="509"/>
    </location>
</feature>
<evidence type="ECO:0000256" key="2">
    <source>
        <dbReference type="SAM" id="MobiDB-lite"/>
    </source>
</evidence>
<dbReference type="InterPro" id="IPR035892">
    <property type="entry name" value="C2_domain_sf"/>
</dbReference>
<organism evidence="4">
    <name type="scientific">Aphanomyces invadans</name>
    <dbReference type="NCBI Taxonomy" id="157072"/>
    <lineage>
        <taxon>Eukaryota</taxon>
        <taxon>Sar</taxon>
        <taxon>Stramenopiles</taxon>
        <taxon>Oomycota</taxon>
        <taxon>Saprolegniomycetes</taxon>
        <taxon>Saprolegniales</taxon>
        <taxon>Verrucalvaceae</taxon>
        <taxon>Aphanomyces</taxon>
    </lineage>
</organism>
<feature type="region of interest" description="Disordered" evidence="2">
    <location>
        <begin position="371"/>
        <end position="404"/>
    </location>
</feature>
<dbReference type="STRING" id="157072.A0A024TYT8"/>
<dbReference type="Pfam" id="PF14580">
    <property type="entry name" value="LRR_9"/>
    <property type="match status" value="1"/>
</dbReference>
<dbReference type="InterPro" id="IPR042655">
    <property type="entry name" value="LRC72"/>
</dbReference>
<dbReference type="RefSeq" id="XP_008871876.1">
    <property type="nucleotide sequence ID" value="XM_008873654.1"/>
</dbReference>
<gene>
    <name evidence="4" type="ORF">H310_08050</name>
</gene>
<sequence length="1197" mass="134234">MAEIAAEAAIDQPTVLPRQPQAVYDHAPCTNIHTTNLPRRATVAGSTVVESSRIPVLRHCPPKTHHSFNVPSNERDESNAVDSSLSMPTTTADWAILQEVLQGADPLRIECLNLGRSVSSDVKTTWKLKSLGTFSPLSQLVTLDVSGHGIYTMDGLDQLSHLKHLTMARNNLKVLKFPKPCLLESIDVSGNYITQLPKGIQHLTHLQRLNLAGNGLAVLKQIEVLAPLINLHTLNLSANPLAVLQSYRDFVVFTLLALSTLDDHLITEAQREKSRRRFTGPLPEDEIRREADRMMQLDQLELEEKQEILEAENTRLKSELLVKSQLLENKSKEWSSATHQLLQLQQDLAMLHIDRNLPDSPMRQRYSSLHGHVNHSLGHGPTQGPPGETSPEDAAAPSTGYDGDSLRLVHKVSVLRESKDTMEKERAEIVAEITAIRNEIVLLDNDIGILKQSLVGEQHAHSTSVDHERDPTYYYDDGRARLEELHTQITFADAEVQELEQRLVHKTKEMLAADLRVDPRNGRGLDKRMAQASVFDKEISALSYKLERMTTQKAEWVDELHRLQTSTQLPVLRLKEVQDACNSPRASLRKTFRICDDAPLPPETNLFRMLVSEKLAHLHALQQRRLDLVDVLMTREATHQALNDHLARIDAELAEIGDISTTEHKMDSNDPSFALTSPQDILDHLKDHVVGTHVTNVLGNKDDAATSPKRSPGRSPHRHSNDKPIAPSLNAYQHEYAILPGVDLTSANYALLSGASQLAFDANTRLLLACKKLQQAEQTNLIDATTNMDIDPATKRILSRLEVTLIAATNLPRTRRLHSTCDPYALLHLEHQNLYIFDQTCRSFCVNLAIHGSESGQWERYHPTNALRSNTRPNTLYPMWEEEFVLKPIETMSTRLCVTIMDDKRTADRHEKLGDVKIELRTLVDQKRTVAWFLLSPAPSKGRPQPAVRLRLRFLYNKADRLRRVVDRLVAGFVAERHALPPFLYRISEQAPDKEGTKPTSSAPVVPSGAQSPRAPATSTTCSRKQQSHPPLLLDLTVEEESSDDIPPQKNSPVAATATSVIQRSDVATMEAYREIFQARKLYRKVKAKPVVGCFDRESPYHPRQVTAEAAKVAPVTFSIFKQPCHVPRDTSQAIPERYFGLTTDKSERLKELFGKMAPRTLTTTADASSTTKPWGAGEVRRIALRSRLYSQRSTTI</sequence>
<dbReference type="PANTHER" id="PTHR46759:SF1">
    <property type="entry name" value="LEUCINE-RICH REPEAT-CONTAINING PROTEIN 72"/>
    <property type="match status" value="1"/>
</dbReference>
<dbReference type="OrthoDB" id="419768at2759"/>
<keyword evidence="1" id="KW-0175">Coiled coil</keyword>
<dbReference type="EMBL" id="KI913967">
    <property type="protein sequence ID" value="ETV99320.1"/>
    <property type="molecule type" value="Genomic_DNA"/>
</dbReference>
<dbReference type="Gene3D" id="3.80.10.10">
    <property type="entry name" value="Ribonuclease Inhibitor"/>
    <property type="match status" value="1"/>
</dbReference>
<dbReference type="GeneID" id="20085100"/>
<feature type="domain" description="C2" evidence="3">
    <location>
        <begin position="782"/>
        <end position="933"/>
    </location>
</feature>
<feature type="compositionally biased region" description="Basic residues" evidence="2">
    <location>
        <begin position="711"/>
        <end position="720"/>
    </location>
</feature>
<dbReference type="InterPro" id="IPR000008">
    <property type="entry name" value="C2_dom"/>
</dbReference>
<feature type="compositionally biased region" description="Polar residues" evidence="2">
    <location>
        <begin position="1017"/>
        <end position="1029"/>
    </location>
</feature>
<dbReference type="eggNOG" id="ENOG502S3FC">
    <property type="taxonomic scope" value="Eukaryota"/>
</dbReference>
<feature type="region of interest" description="Disordered" evidence="2">
    <location>
        <begin position="990"/>
        <end position="1030"/>
    </location>
</feature>
<evidence type="ECO:0000259" key="3">
    <source>
        <dbReference type="PROSITE" id="PS50004"/>
    </source>
</evidence>
<dbReference type="SMART" id="SM00239">
    <property type="entry name" value="C2"/>
    <property type="match status" value="1"/>
</dbReference>
<feature type="region of interest" description="Disordered" evidence="2">
    <location>
        <begin position="62"/>
        <end position="84"/>
    </location>
</feature>
<dbReference type="AlphaFoldDB" id="A0A024TYT8"/>
<feature type="region of interest" description="Disordered" evidence="2">
    <location>
        <begin position="696"/>
        <end position="726"/>
    </location>
</feature>
<evidence type="ECO:0000313" key="4">
    <source>
        <dbReference type="EMBL" id="ETV99320.1"/>
    </source>
</evidence>
<dbReference type="VEuPathDB" id="FungiDB:H310_08050"/>
<dbReference type="Pfam" id="PF00168">
    <property type="entry name" value="C2"/>
    <property type="match status" value="2"/>
</dbReference>
<proteinExistence type="predicted"/>